<comment type="caution">
    <text evidence="15">The sequence shown here is derived from an EMBL/GenBank/DDBJ whole genome shotgun (WGS) entry which is preliminary data.</text>
</comment>
<evidence type="ECO:0000259" key="14">
    <source>
        <dbReference type="PROSITE" id="PS51800"/>
    </source>
</evidence>
<keyword evidence="16" id="KW-1185">Reference proteome</keyword>
<comment type="catalytic activity">
    <reaction evidence="9 12">
        <text>cytidine(4) in tRNA(Pro) + S-adenosyl-L-methionine = 2'-O-methylcytidine(4) in tRNA(Pro) + S-adenosyl-L-homocysteine + H(+)</text>
        <dbReference type="Rhea" id="RHEA:32767"/>
        <dbReference type="Rhea" id="RHEA-COMP:10397"/>
        <dbReference type="Rhea" id="RHEA-COMP:10398"/>
        <dbReference type="ChEBI" id="CHEBI:15378"/>
        <dbReference type="ChEBI" id="CHEBI:57856"/>
        <dbReference type="ChEBI" id="CHEBI:59789"/>
        <dbReference type="ChEBI" id="CHEBI:74495"/>
        <dbReference type="ChEBI" id="CHEBI:82748"/>
        <dbReference type="EC" id="2.1.1.225"/>
    </reaction>
</comment>
<evidence type="ECO:0000256" key="8">
    <source>
        <dbReference type="ARBA" id="ARBA00022833"/>
    </source>
</evidence>
<feature type="region of interest" description="Disordered" evidence="13">
    <location>
        <begin position="53"/>
        <end position="74"/>
    </location>
</feature>
<gene>
    <name evidence="15" type="ORF">CYCCA115_LOCUS22282</name>
</gene>
<evidence type="ECO:0000256" key="12">
    <source>
        <dbReference type="RuleBase" id="RU367103"/>
    </source>
</evidence>
<evidence type="ECO:0000313" key="16">
    <source>
        <dbReference type="Proteomes" id="UP001295423"/>
    </source>
</evidence>
<comment type="catalytic activity">
    <reaction evidence="11 12">
        <text>adenosine(4) in tRNA(His) + S-adenosyl-L-methionine = 2'-O-methyladenosine(4) in tRNA(His) + S-adenosyl-L-homocysteine + H(+)</text>
        <dbReference type="Rhea" id="RHEA:43196"/>
        <dbReference type="Rhea" id="RHEA-COMP:10401"/>
        <dbReference type="Rhea" id="RHEA-COMP:10402"/>
        <dbReference type="ChEBI" id="CHEBI:15378"/>
        <dbReference type="ChEBI" id="CHEBI:57856"/>
        <dbReference type="ChEBI" id="CHEBI:59789"/>
        <dbReference type="ChEBI" id="CHEBI:74411"/>
        <dbReference type="ChEBI" id="CHEBI:74477"/>
        <dbReference type="EC" id="2.1.1.225"/>
    </reaction>
</comment>
<keyword evidence="7 12" id="KW-0863">Zinc-finger</keyword>
<dbReference type="Pfam" id="PF05206">
    <property type="entry name" value="TRM13"/>
    <property type="match status" value="1"/>
</dbReference>
<feature type="compositionally biased region" description="Low complexity" evidence="13">
    <location>
        <begin position="54"/>
        <end position="69"/>
    </location>
</feature>
<evidence type="ECO:0000256" key="6">
    <source>
        <dbReference type="ARBA" id="ARBA00022723"/>
    </source>
</evidence>
<evidence type="ECO:0000256" key="9">
    <source>
        <dbReference type="ARBA" id="ARBA00048165"/>
    </source>
</evidence>
<evidence type="ECO:0000313" key="15">
    <source>
        <dbReference type="EMBL" id="CAJ1966699.1"/>
    </source>
</evidence>
<dbReference type="EMBL" id="CAKOGP040002313">
    <property type="protein sequence ID" value="CAJ1966699.1"/>
    <property type="molecule type" value="Genomic_DNA"/>
</dbReference>
<keyword evidence="8 12" id="KW-0862">Zinc</keyword>
<dbReference type="GO" id="GO:0008270">
    <property type="term" value="F:zinc ion binding"/>
    <property type="evidence" value="ECO:0007669"/>
    <property type="project" value="UniProtKB-KW"/>
</dbReference>
<evidence type="ECO:0000256" key="3">
    <source>
        <dbReference type="ARBA" id="ARBA00022679"/>
    </source>
</evidence>
<evidence type="ECO:0000256" key="7">
    <source>
        <dbReference type="ARBA" id="ARBA00022771"/>
    </source>
</evidence>
<keyword evidence="5 12" id="KW-0819">tRNA processing</keyword>
<dbReference type="InterPro" id="IPR021721">
    <property type="entry name" value="Znf_CCCH-type_TRM13"/>
</dbReference>
<dbReference type="InterPro" id="IPR039044">
    <property type="entry name" value="Trm13"/>
</dbReference>
<evidence type="ECO:0000256" key="2">
    <source>
        <dbReference type="ARBA" id="ARBA00022603"/>
    </source>
</evidence>
<dbReference type="Pfam" id="PF11722">
    <property type="entry name" value="zf-TRM13_CCCH"/>
    <property type="match status" value="1"/>
</dbReference>
<dbReference type="PROSITE" id="PS51800">
    <property type="entry name" value="ZF_CHHC_U11_48K"/>
    <property type="match status" value="1"/>
</dbReference>
<sequence>MTTATDTEKPKIPELPPNWDRCHAYMETKRRYCRQQRRGTYMYCGNHSHLLHASNDSNSNGGNDSNGDSQTKERKRIPCPVDQSHMIWEDQVAKHIPICPKTKKRKREEAQNYFQKDINNGGFGDICTAITTKDHDKAEDEMEWAKQLALRILEVHQKLFSTEANATTNTPQDLTFEEVHNCIEMRDYSAQELSAGIADGFQAHRIRSGGARHIPQLASLIGHLRAIGVLPSAPSDIKATTEKPLLLIDMGAGRGMLGLAAAGVSRSHGLETHLMMVERAGTRSKAEKILRNLGGDKHGSTSSASSGSYLSFDNVQWSRIKCDLSHVNLKVLLEKPELKDCKVVIIAKHLCGVGSDLALKAVEPVKERVDACIFATCCHGVCNWCGYVGRDYLRRHMDTEKTSFGPKEFDLLRQWCAGSVAIQPRISEDGQNNGGAEAEDDADEGEAEHSLPTESTRPSRSNISAVVESLDLKCGIAGLGRACQRLIDYGRLQYLRHNLFDGIDVANVRIFHYVPPQTTPQNALLVATRMKAVQ</sequence>
<protein>
    <recommendedName>
        <fullName evidence="12">tRNA:m(4)X modification enzyme TRM13</fullName>
        <ecNumber evidence="12">2.1.1.225</ecNumber>
    </recommendedName>
</protein>
<accession>A0AAD2G9M4</accession>
<dbReference type="GO" id="GO:0106050">
    <property type="term" value="F:tRNA 2'-O-methyltransferase activity"/>
    <property type="evidence" value="ECO:0007669"/>
    <property type="project" value="UniProtKB-UniRule"/>
</dbReference>
<keyword evidence="3 12" id="KW-0808">Transferase</keyword>
<comment type="function">
    <text evidence="12">tRNA methylase which 2'-O-methylates cytidine(4) in tRNA(Pro) and tRNA(Gly)(GCC), and adenosine(4) in tRNA(His).</text>
</comment>
<comment type="catalytic activity">
    <reaction evidence="10 12">
        <text>cytidine(4) in tRNA(Gly)(GCC) + S-adenosyl-L-methionine = 2'-O-methylcytidine(4) in tRNA(Gly)(GCC) + S-adenosyl-L-homocysteine + H(+)</text>
        <dbReference type="Rhea" id="RHEA:43192"/>
        <dbReference type="Rhea" id="RHEA-COMP:10399"/>
        <dbReference type="Rhea" id="RHEA-COMP:10400"/>
        <dbReference type="ChEBI" id="CHEBI:15378"/>
        <dbReference type="ChEBI" id="CHEBI:57856"/>
        <dbReference type="ChEBI" id="CHEBI:59789"/>
        <dbReference type="ChEBI" id="CHEBI:74495"/>
        <dbReference type="ChEBI" id="CHEBI:82748"/>
        <dbReference type="EC" id="2.1.1.225"/>
    </reaction>
</comment>
<dbReference type="Proteomes" id="UP001295423">
    <property type="component" value="Unassembled WGS sequence"/>
</dbReference>
<evidence type="ECO:0000256" key="5">
    <source>
        <dbReference type="ARBA" id="ARBA00022694"/>
    </source>
</evidence>
<reference evidence="15" key="1">
    <citation type="submission" date="2023-08" db="EMBL/GenBank/DDBJ databases">
        <authorList>
            <person name="Audoor S."/>
            <person name="Bilcke G."/>
        </authorList>
    </citation>
    <scope>NUCLEOTIDE SEQUENCE</scope>
</reference>
<feature type="domain" description="CHHC U11-48K-type" evidence="14">
    <location>
        <begin position="76"/>
        <end position="103"/>
    </location>
</feature>
<proteinExistence type="inferred from homology"/>
<dbReference type="PANTHER" id="PTHR12998">
    <property type="entry name" value="TRNA:M(4)X MODIFICATION ENZYME TRM13 HOMOLOG"/>
    <property type="match status" value="1"/>
</dbReference>
<feature type="region of interest" description="Disordered" evidence="13">
    <location>
        <begin position="426"/>
        <end position="460"/>
    </location>
</feature>
<keyword evidence="4 12" id="KW-0949">S-adenosyl-L-methionine</keyword>
<keyword evidence="6 12" id="KW-0479">Metal-binding</keyword>
<dbReference type="PANTHER" id="PTHR12998:SF0">
    <property type="entry name" value="TRNA:M(4)X MODIFICATION ENZYME TRM13 HOMOLOG"/>
    <property type="match status" value="1"/>
</dbReference>
<dbReference type="Pfam" id="PF05253">
    <property type="entry name" value="zf-U11-48K"/>
    <property type="match status" value="1"/>
</dbReference>
<evidence type="ECO:0000256" key="10">
    <source>
        <dbReference type="ARBA" id="ARBA00048635"/>
    </source>
</evidence>
<name>A0AAD2G9M4_9STRA</name>
<dbReference type="AlphaFoldDB" id="A0AAD2G9M4"/>
<evidence type="ECO:0000256" key="4">
    <source>
        <dbReference type="ARBA" id="ARBA00022691"/>
    </source>
</evidence>
<evidence type="ECO:0000256" key="1">
    <source>
        <dbReference type="ARBA" id="ARBA00005265"/>
    </source>
</evidence>
<dbReference type="InterPro" id="IPR022776">
    <property type="entry name" value="TRM13/UPF0224_CHHC_Znf_dom"/>
</dbReference>
<keyword evidence="2 12" id="KW-0489">Methyltransferase</keyword>
<organism evidence="15 16">
    <name type="scientific">Cylindrotheca closterium</name>
    <dbReference type="NCBI Taxonomy" id="2856"/>
    <lineage>
        <taxon>Eukaryota</taxon>
        <taxon>Sar</taxon>
        <taxon>Stramenopiles</taxon>
        <taxon>Ochrophyta</taxon>
        <taxon>Bacillariophyta</taxon>
        <taxon>Bacillariophyceae</taxon>
        <taxon>Bacillariophycidae</taxon>
        <taxon>Bacillariales</taxon>
        <taxon>Bacillariaceae</taxon>
        <taxon>Cylindrotheca</taxon>
    </lineage>
</organism>
<dbReference type="EC" id="2.1.1.225" evidence="12"/>
<evidence type="ECO:0000256" key="13">
    <source>
        <dbReference type="SAM" id="MobiDB-lite"/>
    </source>
</evidence>
<evidence type="ECO:0000256" key="11">
    <source>
        <dbReference type="ARBA" id="ARBA00049393"/>
    </source>
</evidence>
<feature type="compositionally biased region" description="Acidic residues" evidence="13">
    <location>
        <begin position="437"/>
        <end position="446"/>
    </location>
</feature>
<comment type="similarity">
    <text evidence="1 12">Belongs to the methyltransferase TRM13 family.</text>
</comment>
<dbReference type="InterPro" id="IPR007871">
    <property type="entry name" value="Methyltransferase_TRM13"/>
</dbReference>
<dbReference type="GO" id="GO:0030488">
    <property type="term" value="P:tRNA methylation"/>
    <property type="evidence" value="ECO:0007669"/>
    <property type="project" value="InterPro"/>
</dbReference>